<keyword evidence="4" id="KW-0443">Lipid metabolism</keyword>
<reference evidence="8" key="2">
    <citation type="journal article" date="2014" name="ISME J.">
        <title>Microbial stratification in low pH oxic and suboxic macroscopic growths along an acid mine drainage.</title>
        <authorList>
            <person name="Mendez-Garcia C."/>
            <person name="Mesa V."/>
            <person name="Sprenger R.R."/>
            <person name="Richter M."/>
            <person name="Diez M.S."/>
            <person name="Solano J."/>
            <person name="Bargiela R."/>
            <person name="Golyshina O.V."/>
            <person name="Manteca A."/>
            <person name="Ramos J.L."/>
            <person name="Gallego J.R."/>
            <person name="Llorente I."/>
            <person name="Martins Dos Santos V.A."/>
            <person name="Jensen O.N."/>
            <person name="Pelaez A.I."/>
            <person name="Sanchez J."/>
            <person name="Ferrer M."/>
        </authorList>
    </citation>
    <scope>NUCLEOTIDE SEQUENCE</scope>
</reference>
<dbReference type="EMBL" id="AUZZ01006695">
    <property type="protein sequence ID" value="EQD45536.1"/>
    <property type="molecule type" value="Genomic_DNA"/>
</dbReference>
<evidence type="ECO:0000256" key="5">
    <source>
        <dbReference type="ARBA" id="ARBA00023209"/>
    </source>
</evidence>
<evidence type="ECO:0000256" key="2">
    <source>
        <dbReference type="ARBA" id="ARBA00022630"/>
    </source>
</evidence>
<name>T0ZC03_9ZZZZ</name>
<keyword evidence="1" id="KW-0444">Lipid biosynthesis</keyword>
<gene>
    <name evidence="8" type="ORF">B2A_09271</name>
</gene>
<keyword evidence="3 8" id="KW-0560">Oxidoreductase</keyword>
<organism evidence="8">
    <name type="scientific">mine drainage metagenome</name>
    <dbReference type="NCBI Taxonomy" id="410659"/>
    <lineage>
        <taxon>unclassified sequences</taxon>
        <taxon>metagenomes</taxon>
        <taxon>ecological metagenomes</taxon>
    </lineage>
</organism>
<keyword evidence="6" id="KW-1208">Phospholipid metabolism</keyword>
<comment type="caution">
    <text evidence="8">The sequence shown here is derived from an EMBL/GenBank/DDBJ whole genome shotgun (WGS) entry which is preliminary data.</text>
</comment>
<dbReference type="Gene3D" id="3.50.50.60">
    <property type="entry name" value="FAD/NAD(P)-binding domain"/>
    <property type="match status" value="1"/>
</dbReference>
<dbReference type="SUPFAM" id="SSF51905">
    <property type="entry name" value="FAD/NAD(P)-binding domain"/>
    <property type="match status" value="1"/>
</dbReference>
<dbReference type="EC" id="1.-.-.-" evidence="8"/>
<dbReference type="PANTHER" id="PTHR42685">
    <property type="entry name" value="GERANYLGERANYL DIPHOSPHATE REDUCTASE"/>
    <property type="match status" value="1"/>
</dbReference>
<dbReference type="InterPro" id="IPR036188">
    <property type="entry name" value="FAD/NAD-bd_sf"/>
</dbReference>
<dbReference type="GO" id="GO:0008654">
    <property type="term" value="P:phospholipid biosynthetic process"/>
    <property type="evidence" value="ECO:0007669"/>
    <property type="project" value="UniProtKB-KW"/>
</dbReference>
<dbReference type="GO" id="GO:0016491">
    <property type="term" value="F:oxidoreductase activity"/>
    <property type="evidence" value="ECO:0007669"/>
    <property type="project" value="UniProtKB-KW"/>
</dbReference>
<evidence type="ECO:0000256" key="4">
    <source>
        <dbReference type="ARBA" id="ARBA00023098"/>
    </source>
</evidence>
<evidence type="ECO:0000256" key="3">
    <source>
        <dbReference type="ARBA" id="ARBA00023002"/>
    </source>
</evidence>
<proteinExistence type="predicted"/>
<dbReference type="Pfam" id="PF22578">
    <property type="entry name" value="GGR_cat"/>
    <property type="match status" value="1"/>
</dbReference>
<accession>T0ZC03</accession>
<reference evidence="8" key="1">
    <citation type="submission" date="2013-08" db="EMBL/GenBank/DDBJ databases">
        <authorList>
            <person name="Mendez C."/>
            <person name="Richter M."/>
            <person name="Ferrer M."/>
            <person name="Sanchez J."/>
        </authorList>
    </citation>
    <scope>NUCLEOTIDE SEQUENCE</scope>
</reference>
<dbReference type="AlphaFoldDB" id="T0ZC03"/>
<keyword evidence="5" id="KW-0594">Phospholipid biosynthesis</keyword>
<dbReference type="InterPro" id="IPR050407">
    <property type="entry name" value="Geranylgeranyl_reductase"/>
</dbReference>
<evidence type="ECO:0000259" key="7">
    <source>
        <dbReference type="Pfam" id="PF22578"/>
    </source>
</evidence>
<protein>
    <submittedName>
        <fullName evidence="8">Geranylgeranyl reductase</fullName>
        <ecNumber evidence="8">1.-.-.-</ecNumber>
    </submittedName>
</protein>
<dbReference type="Pfam" id="PF12831">
    <property type="entry name" value="FAD_oxidored"/>
    <property type="match status" value="1"/>
</dbReference>
<evidence type="ECO:0000256" key="6">
    <source>
        <dbReference type="ARBA" id="ARBA00023264"/>
    </source>
</evidence>
<dbReference type="PANTHER" id="PTHR42685:SF18">
    <property type="entry name" value="DIGERANYLGERANYLGLYCEROPHOSPHOLIPID REDUCTASE"/>
    <property type="match status" value="1"/>
</dbReference>
<evidence type="ECO:0000313" key="8">
    <source>
        <dbReference type="EMBL" id="EQD45536.1"/>
    </source>
</evidence>
<keyword evidence="2" id="KW-0285">Flavoprotein</keyword>
<sequence>MADNKPYDIIVAGSGMSGSLAATMAARKGLKVLLLDRNRKEEAGKKTNWGWVCGDAVADGHLQFIKSYIDISFDYPELDKKVDGVYALSPDLKSRFLFEGKGYVLNRPLFEQKLLSLAIDSGAEYMQEFEVEGPIIENNFVVGVFGKDSKKEHKEFRAKIVIDALGIATTLRRRLPDNNFVEKMIDIDDIESTGRYIYSFEVDHEDKQYYDPDNALIHLNQSMAPGGYGWVFPKNGNRVNIGIGVQKRSLDIRNEKLGKNDTLHTLMDEYVKSNPVIKNPVLDNDFNNGKGYWSVAVRRQMESLVFNGYMGAGDSMAMPNPISAGGIGPALVSGILAGKNAAEAIAAGDVSINGLWNYNLEFNKEYGNKTAGLEVFRIYLQSLNNDTINYGMKNFLTSKEAEALSYGKTLELSLASKFKFALKGATNISAFSNLLFVINKMKEFHALYSKYPASPKEFDAWKEQVKKEMHDVKERFKPNPI</sequence>
<feature type="domain" description="Digeranylgeranylglycerophospholipid reductase catalytic" evidence="7">
    <location>
        <begin position="206"/>
        <end position="252"/>
    </location>
</feature>
<evidence type="ECO:0000256" key="1">
    <source>
        <dbReference type="ARBA" id="ARBA00022516"/>
    </source>
</evidence>
<dbReference type="InterPro" id="IPR054715">
    <property type="entry name" value="GGR_cat"/>
</dbReference>